<dbReference type="Pfam" id="PF14291">
    <property type="entry name" value="DUF4371"/>
    <property type="match status" value="1"/>
</dbReference>
<name>A0A922MVW6_SPOEX</name>
<sequence>MLQWLTLEKGINQGKTIDQENERLIRESQKHWHNLLERIIDIINFLASHNLVFRCHRESLKTGDGIKNSGNFIDLFKLISKFDPNLREHMKRISDKQLSHHYLSHDIQNELIILMSKTVVNEIIRKVKEEKYYSFLLDCTRDCSRVEQMSVILRFCDASTGTIVEHFIGFLAVTETTGEYLVNAILEHLEKYDLKARDTPMVQIW</sequence>
<dbReference type="AlphaFoldDB" id="A0A922MVW6"/>
<comment type="caution">
    <text evidence="2">The sequence shown here is derived from an EMBL/GenBank/DDBJ whole genome shotgun (WGS) entry which is preliminary data.</text>
</comment>
<evidence type="ECO:0000259" key="1">
    <source>
        <dbReference type="Pfam" id="PF14291"/>
    </source>
</evidence>
<dbReference type="EMBL" id="JACEFF010000116">
    <property type="protein sequence ID" value="KAH9643689.1"/>
    <property type="molecule type" value="Genomic_DNA"/>
</dbReference>
<dbReference type="PANTHER" id="PTHR45749">
    <property type="match status" value="1"/>
</dbReference>
<accession>A0A922MVW6</accession>
<gene>
    <name evidence="2" type="ORF">HF086_001799</name>
</gene>
<dbReference type="InterPro" id="IPR025398">
    <property type="entry name" value="DUF4371"/>
</dbReference>
<evidence type="ECO:0000313" key="2">
    <source>
        <dbReference type="EMBL" id="KAH9643689.1"/>
    </source>
</evidence>
<proteinExistence type="predicted"/>
<evidence type="ECO:0000313" key="3">
    <source>
        <dbReference type="Proteomes" id="UP000814243"/>
    </source>
</evidence>
<dbReference type="Proteomes" id="UP000814243">
    <property type="component" value="Unassembled WGS sequence"/>
</dbReference>
<protein>
    <recommendedName>
        <fullName evidence="1">DUF4371 domain-containing protein</fullName>
    </recommendedName>
</protein>
<dbReference type="PANTHER" id="PTHR45749:SF21">
    <property type="entry name" value="DUF4371 DOMAIN-CONTAINING PROTEIN"/>
    <property type="match status" value="1"/>
</dbReference>
<organism evidence="2 3">
    <name type="scientific">Spodoptera exigua</name>
    <name type="common">Beet armyworm</name>
    <name type="synonym">Noctua fulgens</name>
    <dbReference type="NCBI Taxonomy" id="7107"/>
    <lineage>
        <taxon>Eukaryota</taxon>
        <taxon>Metazoa</taxon>
        <taxon>Ecdysozoa</taxon>
        <taxon>Arthropoda</taxon>
        <taxon>Hexapoda</taxon>
        <taxon>Insecta</taxon>
        <taxon>Pterygota</taxon>
        <taxon>Neoptera</taxon>
        <taxon>Endopterygota</taxon>
        <taxon>Lepidoptera</taxon>
        <taxon>Glossata</taxon>
        <taxon>Ditrysia</taxon>
        <taxon>Noctuoidea</taxon>
        <taxon>Noctuidae</taxon>
        <taxon>Amphipyrinae</taxon>
        <taxon>Spodoptera</taxon>
    </lineage>
</organism>
<feature type="domain" description="DUF4371" evidence="1">
    <location>
        <begin position="11"/>
        <end position="195"/>
    </location>
</feature>
<reference evidence="2" key="1">
    <citation type="journal article" date="2021" name="G3 (Bethesda)">
        <title>Genome and transcriptome analysis of the beet armyworm Spodoptera exigua reveals targets for pest control. .</title>
        <authorList>
            <person name="Simon S."/>
            <person name="Breeschoten T."/>
            <person name="Jansen H.J."/>
            <person name="Dirks R.P."/>
            <person name="Schranz M.E."/>
            <person name="Ros V.I.D."/>
        </authorList>
    </citation>
    <scope>NUCLEOTIDE SEQUENCE</scope>
    <source>
        <strain evidence="2">TB_SE_WUR_2020</strain>
    </source>
</reference>